<accession>A0ABV1V4E5</accession>
<gene>
    <name evidence="1" type="ORF">ABT276_32320</name>
</gene>
<dbReference type="EMBL" id="JBEPBX010000047">
    <property type="protein sequence ID" value="MER6617914.1"/>
    <property type="molecule type" value="Genomic_DNA"/>
</dbReference>
<sequence length="70" mass="7536">MRWARCELPYGLTPLCDLPALTSLELSQCSPSGAPVDIGPLAAVPELRITVTDDTRVVGIDRFPRVEGKA</sequence>
<proteinExistence type="predicted"/>
<keyword evidence="2" id="KW-1185">Reference proteome</keyword>
<dbReference type="Proteomes" id="UP001445472">
    <property type="component" value="Unassembled WGS sequence"/>
</dbReference>
<reference evidence="1 2" key="1">
    <citation type="submission" date="2024-06" db="EMBL/GenBank/DDBJ databases">
        <title>The Natural Products Discovery Center: Release of the First 8490 Sequenced Strains for Exploring Actinobacteria Biosynthetic Diversity.</title>
        <authorList>
            <person name="Kalkreuter E."/>
            <person name="Kautsar S.A."/>
            <person name="Yang D."/>
            <person name="Bader C.D."/>
            <person name="Teijaro C.N."/>
            <person name="Fluegel L."/>
            <person name="Davis C.M."/>
            <person name="Simpson J.R."/>
            <person name="Lauterbach L."/>
            <person name="Steele A.D."/>
            <person name="Gui C."/>
            <person name="Meng S."/>
            <person name="Li G."/>
            <person name="Viehrig K."/>
            <person name="Ye F."/>
            <person name="Su P."/>
            <person name="Kiefer A.F."/>
            <person name="Nichols A."/>
            <person name="Cepeda A.J."/>
            <person name="Yan W."/>
            <person name="Fan B."/>
            <person name="Jiang Y."/>
            <person name="Adhikari A."/>
            <person name="Zheng C.-J."/>
            <person name="Schuster L."/>
            <person name="Cowan T.M."/>
            <person name="Smanski M.J."/>
            <person name="Chevrette M.G."/>
            <person name="De Carvalho L.P.S."/>
            <person name="Shen B."/>
        </authorList>
    </citation>
    <scope>NUCLEOTIDE SEQUENCE [LARGE SCALE GENOMIC DNA]</scope>
    <source>
        <strain evidence="1 2">NPDC000837</strain>
    </source>
</reference>
<name>A0ABV1V4E5_9ACTN</name>
<comment type="caution">
    <text evidence="1">The sequence shown here is derived from an EMBL/GenBank/DDBJ whole genome shotgun (WGS) entry which is preliminary data.</text>
</comment>
<organism evidence="1 2">
    <name type="scientific">Streptomyces xantholiticus</name>
    <dbReference type="NCBI Taxonomy" id="68285"/>
    <lineage>
        <taxon>Bacteria</taxon>
        <taxon>Bacillati</taxon>
        <taxon>Actinomycetota</taxon>
        <taxon>Actinomycetes</taxon>
        <taxon>Kitasatosporales</taxon>
        <taxon>Streptomycetaceae</taxon>
        <taxon>Streptomyces</taxon>
    </lineage>
</organism>
<evidence type="ECO:0000313" key="2">
    <source>
        <dbReference type="Proteomes" id="UP001445472"/>
    </source>
</evidence>
<protein>
    <submittedName>
        <fullName evidence="1">Uncharacterized protein</fullName>
    </submittedName>
</protein>
<evidence type="ECO:0000313" key="1">
    <source>
        <dbReference type="EMBL" id="MER6617914.1"/>
    </source>
</evidence>
<dbReference type="RefSeq" id="WP_351978908.1">
    <property type="nucleotide sequence ID" value="NZ_JBEPBX010000047.1"/>
</dbReference>